<organism evidence="1 2">
    <name type="scientific">Didymella exigua CBS 183.55</name>
    <dbReference type="NCBI Taxonomy" id="1150837"/>
    <lineage>
        <taxon>Eukaryota</taxon>
        <taxon>Fungi</taxon>
        <taxon>Dikarya</taxon>
        <taxon>Ascomycota</taxon>
        <taxon>Pezizomycotina</taxon>
        <taxon>Dothideomycetes</taxon>
        <taxon>Pleosporomycetidae</taxon>
        <taxon>Pleosporales</taxon>
        <taxon>Pleosporineae</taxon>
        <taxon>Didymellaceae</taxon>
        <taxon>Didymella</taxon>
    </lineage>
</organism>
<name>A0A6A5RME0_9PLEO</name>
<keyword evidence="2" id="KW-1185">Reference proteome</keyword>
<evidence type="ECO:0000313" key="1">
    <source>
        <dbReference type="EMBL" id="KAF1928603.1"/>
    </source>
</evidence>
<dbReference type="AlphaFoldDB" id="A0A6A5RME0"/>
<proteinExistence type="predicted"/>
<dbReference type="Proteomes" id="UP000800082">
    <property type="component" value="Unassembled WGS sequence"/>
</dbReference>
<reference evidence="1" key="1">
    <citation type="journal article" date="2020" name="Stud. Mycol.">
        <title>101 Dothideomycetes genomes: a test case for predicting lifestyles and emergence of pathogens.</title>
        <authorList>
            <person name="Haridas S."/>
            <person name="Albert R."/>
            <person name="Binder M."/>
            <person name="Bloem J."/>
            <person name="Labutti K."/>
            <person name="Salamov A."/>
            <person name="Andreopoulos B."/>
            <person name="Baker S."/>
            <person name="Barry K."/>
            <person name="Bills G."/>
            <person name="Bluhm B."/>
            <person name="Cannon C."/>
            <person name="Castanera R."/>
            <person name="Culley D."/>
            <person name="Daum C."/>
            <person name="Ezra D."/>
            <person name="Gonzalez J."/>
            <person name="Henrissat B."/>
            <person name="Kuo A."/>
            <person name="Liang C."/>
            <person name="Lipzen A."/>
            <person name="Lutzoni F."/>
            <person name="Magnuson J."/>
            <person name="Mondo S."/>
            <person name="Nolan M."/>
            <person name="Ohm R."/>
            <person name="Pangilinan J."/>
            <person name="Park H.-J."/>
            <person name="Ramirez L."/>
            <person name="Alfaro M."/>
            <person name="Sun H."/>
            <person name="Tritt A."/>
            <person name="Yoshinaga Y."/>
            <person name="Zwiers L.-H."/>
            <person name="Turgeon B."/>
            <person name="Goodwin S."/>
            <person name="Spatafora J."/>
            <person name="Crous P."/>
            <person name="Grigoriev I."/>
        </authorList>
    </citation>
    <scope>NUCLEOTIDE SEQUENCE</scope>
    <source>
        <strain evidence="1">CBS 183.55</strain>
    </source>
</reference>
<evidence type="ECO:0000313" key="2">
    <source>
        <dbReference type="Proteomes" id="UP000800082"/>
    </source>
</evidence>
<dbReference type="GeneID" id="54345214"/>
<dbReference type="RefSeq" id="XP_033448851.1">
    <property type="nucleotide sequence ID" value="XM_033587568.1"/>
</dbReference>
<protein>
    <submittedName>
        <fullName evidence="1">Uncharacterized protein</fullName>
    </submittedName>
</protein>
<dbReference type="EMBL" id="ML978968">
    <property type="protein sequence ID" value="KAF1928603.1"/>
    <property type="molecule type" value="Genomic_DNA"/>
</dbReference>
<sequence>MDRRALAGLLLQQQTLGPPAPHIFRPGHSEFSSSRYLLNVRPVVGGDVETTPVPCELYGLLLTRLWKKLLQVEKLCRNSGCLHKVNAFFCCHELCRPLAGVESALSHCFADLRCLYYQRCGV</sequence>
<accession>A0A6A5RME0</accession>
<gene>
    <name evidence="1" type="ORF">M421DRAFT_150592</name>
</gene>